<proteinExistence type="predicted"/>
<dbReference type="SMART" id="SM00255">
    <property type="entry name" value="TIR"/>
    <property type="match status" value="1"/>
</dbReference>
<gene>
    <name evidence="2" type="ORF">P0O15_00855</name>
</gene>
<dbReference type="InterPro" id="IPR000157">
    <property type="entry name" value="TIR_dom"/>
</dbReference>
<accession>A0ABT5X4V0</accession>
<name>A0ABT5X4V0_9EURY</name>
<feature type="domain" description="TIR" evidence="1">
    <location>
        <begin position="206"/>
        <end position="332"/>
    </location>
</feature>
<dbReference type="InterPro" id="IPR035897">
    <property type="entry name" value="Toll_tir_struct_dom_sf"/>
</dbReference>
<dbReference type="Proteomes" id="UP001220010">
    <property type="component" value="Unassembled WGS sequence"/>
</dbReference>
<dbReference type="Gene3D" id="3.40.220.10">
    <property type="entry name" value="Leucine Aminopeptidase, subunit E, domain 1"/>
    <property type="match status" value="1"/>
</dbReference>
<dbReference type="Pfam" id="PF13676">
    <property type="entry name" value="TIR_2"/>
    <property type="match status" value="1"/>
</dbReference>
<protein>
    <submittedName>
        <fullName evidence="2">Toll/interleukin-1 receptor domain-containing protein</fullName>
    </submittedName>
</protein>
<sequence length="342" mass="39332">MRLMDTIYIRGKEGKRIELHQGDLTMLRPDEAVDLLVVSAFPNDYIPTNTSLIGALYKKGLSVAILAQLKDKDLRKDFSCWLSQEINPSNPGLQFRRILCFEPMSRGEPPELVGDIFRAMTPIIGEESEISSIAMPIVAAGDQGYSISTMLVPLLEAAIQWMERGLPLDCIKIVAHTEEQGREAIKVFSQRKNLYEQSQSISQVRIEYDVFISYARDNDKEMEILEKELIRLHPNIRIFLDRKDIDIGSPWQPQIFESLDKCRKVVVFFSPDYLKSKVCKEEFNIAWIRCRETDQEILFPLYLYSANLPTYMKYRCYLDCREGDETKLRTASSELLAALGPQ</sequence>
<dbReference type="PROSITE" id="PS50104">
    <property type="entry name" value="TIR"/>
    <property type="match status" value="1"/>
</dbReference>
<keyword evidence="3" id="KW-1185">Reference proteome</keyword>
<comment type="caution">
    <text evidence="2">The sequence shown here is derived from an EMBL/GenBank/DDBJ whole genome shotgun (WGS) entry which is preliminary data.</text>
</comment>
<dbReference type="SUPFAM" id="SSF52200">
    <property type="entry name" value="Toll/Interleukin receptor TIR domain"/>
    <property type="match status" value="1"/>
</dbReference>
<organism evidence="2 3">
    <name type="scientific">Candidatus Methanocrinis natronophilus</name>
    <dbReference type="NCBI Taxonomy" id="3033396"/>
    <lineage>
        <taxon>Archaea</taxon>
        <taxon>Methanobacteriati</taxon>
        <taxon>Methanobacteriota</taxon>
        <taxon>Stenosarchaea group</taxon>
        <taxon>Methanomicrobia</taxon>
        <taxon>Methanotrichales</taxon>
        <taxon>Methanotrichaceae</taxon>
        <taxon>Methanocrinis</taxon>
    </lineage>
</organism>
<dbReference type="Gene3D" id="3.40.50.10140">
    <property type="entry name" value="Toll/interleukin-1 receptor homology (TIR) domain"/>
    <property type="match status" value="1"/>
</dbReference>
<evidence type="ECO:0000259" key="1">
    <source>
        <dbReference type="PROSITE" id="PS50104"/>
    </source>
</evidence>
<evidence type="ECO:0000313" key="2">
    <source>
        <dbReference type="EMBL" id="MDF0589728.1"/>
    </source>
</evidence>
<dbReference type="SUPFAM" id="SSF52949">
    <property type="entry name" value="Macro domain-like"/>
    <property type="match status" value="1"/>
</dbReference>
<dbReference type="RefSeq" id="WP_316965489.1">
    <property type="nucleotide sequence ID" value="NZ_JARFPK010000002.1"/>
</dbReference>
<reference evidence="2 3" key="1">
    <citation type="submission" date="2023-03" db="EMBL/GenBank/DDBJ databases">
        <title>WGS of Methanotrichaceae archaeon Mx.</title>
        <authorList>
            <person name="Sorokin D.Y."/>
            <person name="Merkel A.Y."/>
        </authorList>
    </citation>
    <scope>NUCLEOTIDE SEQUENCE [LARGE SCALE GENOMIC DNA]</scope>
    <source>
        <strain evidence="2 3">Mx</strain>
    </source>
</reference>
<dbReference type="InterPro" id="IPR043472">
    <property type="entry name" value="Macro_dom-like"/>
</dbReference>
<evidence type="ECO:0000313" key="3">
    <source>
        <dbReference type="Proteomes" id="UP001220010"/>
    </source>
</evidence>
<keyword evidence="2" id="KW-0675">Receptor</keyword>
<dbReference type="EMBL" id="JARFPK010000002">
    <property type="protein sequence ID" value="MDF0589728.1"/>
    <property type="molecule type" value="Genomic_DNA"/>
</dbReference>